<dbReference type="InterPro" id="IPR041657">
    <property type="entry name" value="HTH_17"/>
</dbReference>
<name>A0AA49X3Q0_9VIRU</name>
<proteinExistence type="predicted"/>
<organism evidence="2">
    <name type="scientific">Corynebacterium phage HS03</name>
    <dbReference type="NCBI Taxonomy" id="3056390"/>
    <lineage>
        <taxon>Viruses</taxon>
    </lineage>
</organism>
<sequence length="74" mass="8710">MHCDCVRGLRPGKEKVTMNTTTWLLADEAAEYMRMHRDTVYRLLQRGDLQGKKTGKNWRTRTDWCDAYLMGETV</sequence>
<evidence type="ECO:0000259" key="1">
    <source>
        <dbReference type="Pfam" id="PF12728"/>
    </source>
</evidence>
<evidence type="ECO:0000313" key="2">
    <source>
        <dbReference type="EMBL" id="WLJ25590.1"/>
    </source>
</evidence>
<dbReference type="InterPro" id="IPR010093">
    <property type="entry name" value="SinI_DNA-bd"/>
</dbReference>
<accession>A0AA49X3Q0</accession>
<feature type="domain" description="Helix-turn-helix" evidence="1">
    <location>
        <begin position="26"/>
        <end position="59"/>
    </location>
</feature>
<dbReference type="GO" id="GO:0003677">
    <property type="term" value="F:DNA binding"/>
    <property type="evidence" value="ECO:0007669"/>
    <property type="project" value="InterPro"/>
</dbReference>
<dbReference type="EMBL" id="OQ890313">
    <property type="protein sequence ID" value="WLJ25590.1"/>
    <property type="molecule type" value="Genomic_DNA"/>
</dbReference>
<dbReference type="Pfam" id="PF12728">
    <property type="entry name" value="HTH_17"/>
    <property type="match status" value="1"/>
</dbReference>
<dbReference type="NCBIfam" id="TIGR01764">
    <property type="entry name" value="excise"/>
    <property type="match status" value="1"/>
</dbReference>
<protein>
    <submittedName>
        <fullName evidence="2">Excisionase family DNA binding domain protein</fullName>
    </submittedName>
</protein>
<reference evidence="2" key="1">
    <citation type="submission" date="2023-04" db="EMBL/GenBank/DDBJ databases">
        <title>The human skin virome in hidradenitis suppurativa patients.</title>
        <authorList>
            <person name="Jansen D."/>
        </authorList>
    </citation>
    <scope>NUCLEOTIDE SEQUENCE</scope>
    <source>
        <strain evidence="2">VC1_JansenPhageC</strain>
    </source>
</reference>